<evidence type="ECO:0000313" key="2">
    <source>
        <dbReference type="EMBL" id="SZX77904.1"/>
    </source>
</evidence>
<organism evidence="2 3">
    <name type="scientific">Tetradesmus obliquus</name>
    <name type="common">Green alga</name>
    <name type="synonym">Acutodesmus obliquus</name>
    <dbReference type="NCBI Taxonomy" id="3088"/>
    <lineage>
        <taxon>Eukaryota</taxon>
        <taxon>Viridiplantae</taxon>
        <taxon>Chlorophyta</taxon>
        <taxon>core chlorophytes</taxon>
        <taxon>Chlorophyceae</taxon>
        <taxon>CS clade</taxon>
        <taxon>Sphaeropleales</taxon>
        <taxon>Scenedesmaceae</taxon>
        <taxon>Tetradesmus</taxon>
    </lineage>
</organism>
<accession>A0A383WLA9</accession>
<proteinExistence type="predicted"/>
<feature type="compositionally biased region" description="Low complexity" evidence="1">
    <location>
        <begin position="116"/>
        <end position="125"/>
    </location>
</feature>
<keyword evidence="3" id="KW-1185">Reference proteome</keyword>
<protein>
    <submittedName>
        <fullName evidence="2">Uncharacterized protein</fullName>
    </submittedName>
</protein>
<dbReference type="EMBL" id="FNXT01001297">
    <property type="protein sequence ID" value="SZX77904.1"/>
    <property type="molecule type" value="Genomic_DNA"/>
</dbReference>
<evidence type="ECO:0000256" key="1">
    <source>
        <dbReference type="SAM" id="MobiDB-lite"/>
    </source>
</evidence>
<reference evidence="2 3" key="1">
    <citation type="submission" date="2016-10" db="EMBL/GenBank/DDBJ databases">
        <authorList>
            <person name="Cai Z."/>
        </authorList>
    </citation>
    <scope>NUCLEOTIDE SEQUENCE [LARGE SCALE GENOMIC DNA]</scope>
</reference>
<feature type="compositionally biased region" description="Polar residues" evidence="1">
    <location>
        <begin position="164"/>
        <end position="178"/>
    </location>
</feature>
<sequence length="298" mass="32306">MQRRHSSLGAAWSSSSSSSRSMLLKQQRKHALLPAAAAVQQVALLASISCCSGARRLPNQQQQQQPMLLQPAAALFSSCRASSRTPFSSSSSSSRNACVRLHAVQRQQPSAAGTTSNSQQQQQRRSNVRCAAWGRPPSNSSSSSGSQPPDPWGQQRPPRGAWQGGTSPSGLQFDSVNGSGDAENPLNSYDPWEDARPRVPAGGVPAYEQTDWGWDAAAEQDWDPAAGLGPEQLADLERDYQEQMDRRRGSSEPPRDKWITPLLDWQSISGAFDPDQSRTKDCTSAVTHAHTTSCKHKS</sequence>
<feature type="compositionally biased region" description="Low complexity" evidence="1">
    <location>
        <begin position="136"/>
        <end position="147"/>
    </location>
</feature>
<evidence type="ECO:0000313" key="3">
    <source>
        <dbReference type="Proteomes" id="UP000256970"/>
    </source>
</evidence>
<feature type="compositionally biased region" description="Polar residues" evidence="1">
    <location>
        <begin position="105"/>
        <end position="115"/>
    </location>
</feature>
<feature type="region of interest" description="Disordered" evidence="1">
    <location>
        <begin position="104"/>
        <end position="235"/>
    </location>
</feature>
<dbReference type="AlphaFoldDB" id="A0A383WLA9"/>
<dbReference type="Proteomes" id="UP000256970">
    <property type="component" value="Unassembled WGS sequence"/>
</dbReference>
<gene>
    <name evidence="2" type="ORF">BQ4739_LOCUS18238</name>
</gene>
<name>A0A383WLA9_TETOB</name>